<comment type="similarity">
    <text evidence="5">Belongs to the 4-toluene sulfonate uptake permease (TSUP) (TC 2.A.102) family.</text>
</comment>
<feature type="transmembrane region" description="Helical" evidence="5">
    <location>
        <begin position="367"/>
        <end position="384"/>
    </location>
</feature>
<organism evidence="7 8">
    <name type="scientific">Desulfosarcina alkanivorans</name>
    <dbReference type="NCBI Taxonomy" id="571177"/>
    <lineage>
        <taxon>Bacteria</taxon>
        <taxon>Pseudomonadati</taxon>
        <taxon>Thermodesulfobacteriota</taxon>
        <taxon>Desulfobacteria</taxon>
        <taxon>Desulfobacterales</taxon>
        <taxon>Desulfosarcinaceae</taxon>
        <taxon>Desulfosarcina</taxon>
    </lineage>
</organism>
<keyword evidence="3 5" id="KW-1133">Transmembrane helix</keyword>
<accession>A0A5K7YGM9</accession>
<feature type="transmembrane region" description="Helical" evidence="5">
    <location>
        <begin position="515"/>
        <end position="532"/>
    </location>
</feature>
<dbReference type="RefSeq" id="WP_231716476.1">
    <property type="nucleotide sequence ID" value="NZ_AP021874.1"/>
</dbReference>
<feature type="transmembrane region" description="Helical" evidence="5">
    <location>
        <begin position="336"/>
        <end position="355"/>
    </location>
</feature>
<keyword evidence="2 5" id="KW-0812">Transmembrane</keyword>
<feature type="signal peptide" evidence="6">
    <location>
        <begin position="1"/>
        <end position="25"/>
    </location>
</feature>
<keyword evidence="8" id="KW-1185">Reference proteome</keyword>
<feature type="transmembrane region" description="Helical" evidence="5">
    <location>
        <begin position="448"/>
        <end position="473"/>
    </location>
</feature>
<sequence length="566" mass="62076">MKKVLFPAIMFTVIAIFAVTGICSAAATISSSEYKAGDVVTIEGSIAPGQDLYIAIAQQKMFAAQDTDGAHEVKRFKKDMKKANFSADTKIPPMYYMITSNPDAFGKEGKKKFGGPSVLLGKGGGIYNTTMYYLKKKFEEVDPVAQTMLGPIQTEEQWNFLRYANESSYGINTIVKEGNNVGKVTIFSRTVITDHATSGKYWDKGTSIKLDKDTGKFTVSFKSYRHTAPDTGFDVYVNGEKSGSYNITGKGFWLSKGYRYMNPLWITIGAILVGTYFSMIGAAGGMLMAAFQVLVVKTAGPVGINAANVLKPSNMALTLFSPLGSFYRYAVVERRVAWPIGLSFGLGIFIGSIWLGKYVSAVLPLKAYKEWLAVLVVLMGIQTLRELSPKMMEKRKNIKAMVKKFNDAVAKAKSEGSSVEMGRIEPVKSSLVDYRFKFWGEEFKINPLLFAILGLAIGVVSRSFGIGGGFLLVPAMTTLGALPMYVAVPISLIGTSFSSIGSFIGYLMTGYYPDLWLMIAIIIGGFAGGMLGSRAQKLFSEKTLKVVLAITLFFLFFRFFKIEIWI</sequence>
<gene>
    <name evidence="7" type="ORF">DSCA_26820</name>
</gene>
<reference evidence="7 8" key="1">
    <citation type="submission" date="2019-11" db="EMBL/GenBank/DDBJ databases">
        <title>Comparative genomics of hydrocarbon-degrading Desulfosarcina strains.</title>
        <authorList>
            <person name="Watanabe M."/>
            <person name="Kojima H."/>
            <person name="Fukui M."/>
        </authorList>
    </citation>
    <scope>NUCLEOTIDE SEQUENCE [LARGE SCALE GENOMIC DNA]</scope>
    <source>
        <strain evidence="7 8">PL12</strain>
    </source>
</reference>
<keyword evidence="4 5" id="KW-0472">Membrane</keyword>
<evidence type="ECO:0000256" key="1">
    <source>
        <dbReference type="ARBA" id="ARBA00004141"/>
    </source>
</evidence>
<evidence type="ECO:0000313" key="7">
    <source>
        <dbReference type="EMBL" id="BBO68752.1"/>
    </source>
</evidence>
<dbReference type="EMBL" id="AP021874">
    <property type="protein sequence ID" value="BBO68752.1"/>
    <property type="molecule type" value="Genomic_DNA"/>
</dbReference>
<feature type="transmembrane region" description="Helical" evidence="5">
    <location>
        <begin position="544"/>
        <end position="560"/>
    </location>
</feature>
<proteinExistence type="inferred from homology"/>
<feature type="transmembrane region" description="Helical" evidence="5">
    <location>
        <begin position="264"/>
        <end position="291"/>
    </location>
</feature>
<evidence type="ECO:0000256" key="5">
    <source>
        <dbReference type="RuleBase" id="RU363041"/>
    </source>
</evidence>
<dbReference type="PANTHER" id="PTHR43701:SF2">
    <property type="entry name" value="MEMBRANE TRANSPORTER PROTEIN YJNA-RELATED"/>
    <property type="match status" value="1"/>
</dbReference>
<dbReference type="GO" id="GO:0005886">
    <property type="term" value="C:plasma membrane"/>
    <property type="evidence" value="ECO:0007669"/>
    <property type="project" value="UniProtKB-SubCell"/>
</dbReference>
<feature type="chain" id="PRO_5024274031" description="Probable membrane transporter protein" evidence="6">
    <location>
        <begin position="26"/>
        <end position="566"/>
    </location>
</feature>
<evidence type="ECO:0000313" key="8">
    <source>
        <dbReference type="Proteomes" id="UP000427906"/>
    </source>
</evidence>
<name>A0A5K7YGM9_9BACT</name>
<protein>
    <recommendedName>
        <fullName evidence="5">Probable membrane transporter protein</fullName>
    </recommendedName>
</protein>
<keyword evidence="6" id="KW-0732">Signal</keyword>
<dbReference type="AlphaFoldDB" id="A0A5K7YGM9"/>
<evidence type="ECO:0000256" key="4">
    <source>
        <dbReference type="ARBA" id="ARBA00023136"/>
    </source>
</evidence>
<dbReference type="KEGG" id="dalk:DSCA_26820"/>
<evidence type="ECO:0000256" key="6">
    <source>
        <dbReference type="SAM" id="SignalP"/>
    </source>
</evidence>
<dbReference type="Proteomes" id="UP000427906">
    <property type="component" value="Chromosome"/>
</dbReference>
<comment type="subcellular location">
    <subcellularLocation>
        <location evidence="5">Cell membrane</location>
        <topology evidence="5">Multi-pass membrane protein</topology>
    </subcellularLocation>
    <subcellularLocation>
        <location evidence="1">Membrane</location>
        <topology evidence="1">Multi-pass membrane protein</topology>
    </subcellularLocation>
</comment>
<feature type="transmembrane region" description="Helical" evidence="5">
    <location>
        <begin position="485"/>
        <end position="509"/>
    </location>
</feature>
<dbReference type="InterPro" id="IPR051598">
    <property type="entry name" value="TSUP/Inactive_protease-like"/>
</dbReference>
<dbReference type="Pfam" id="PF01925">
    <property type="entry name" value="TauE"/>
    <property type="match status" value="1"/>
</dbReference>
<dbReference type="PANTHER" id="PTHR43701">
    <property type="entry name" value="MEMBRANE TRANSPORTER PROTEIN MJ0441-RELATED"/>
    <property type="match status" value="1"/>
</dbReference>
<dbReference type="InterPro" id="IPR002781">
    <property type="entry name" value="TM_pro_TauE-like"/>
</dbReference>
<evidence type="ECO:0000256" key="3">
    <source>
        <dbReference type="ARBA" id="ARBA00022989"/>
    </source>
</evidence>
<keyword evidence="5" id="KW-1003">Cell membrane</keyword>
<evidence type="ECO:0000256" key="2">
    <source>
        <dbReference type="ARBA" id="ARBA00022692"/>
    </source>
</evidence>